<feature type="region of interest" description="Disordered" evidence="1">
    <location>
        <begin position="121"/>
        <end position="149"/>
    </location>
</feature>
<feature type="compositionally biased region" description="Low complexity" evidence="1">
    <location>
        <begin position="121"/>
        <end position="135"/>
    </location>
</feature>
<organism evidence="2 3">
    <name type="scientific">Brachybacterium huguangmaarense</name>
    <dbReference type="NCBI Taxonomy" id="1652028"/>
    <lineage>
        <taxon>Bacteria</taxon>
        <taxon>Bacillati</taxon>
        <taxon>Actinomycetota</taxon>
        <taxon>Actinomycetes</taxon>
        <taxon>Micrococcales</taxon>
        <taxon>Dermabacteraceae</taxon>
        <taxon>Brachybacterium</taxon>
    </lineage>
</organism>
<feature type="region of interest" description="Disordered" evidence="1">
    <location>
        <begin position="1"/>
        <end position="105"/>
    </location>
</feature>
<name>A0ABY6G562_9MICO</name>
<evidence type="ECO:0000256" key="1">
    <source>
        <dbReference type="SAM" id="MobiDB-lite"/>
    </source>
</evidence>
<dbReference type="EMBL" id="CP107020">
    <property type="protein sequence ID" value="UYG17779.1"/>
    <property type="molecule type" value="Genomic_DNA"/>
</dbReference>
<feature type="compositionally biased region" description="Basic and acidic residues" evidence="1">
    <location>
        <begin position="45"/>
        <end position="61"/>
    </location>
</feature>
<evidence type="ECO:0000313" key="2">
    <source>
        <dbReference type="EMBL" id="UYG17779.1"/>
    </source>
</evidence>
<gene>
    <name evidence="2" type="ORF">BRM3_04980</name>
</gene>
<reference evidence="2" key="1">
    <citation type="submission" date="2022-10" db="EMBL/GenBank/DDBJ databases">
        <title>Whole-Genome Sequencing of Brachybacterium huguangmaarense BRM-3, Isolated from Betula schmidtii.</title>
        <authorList>
            <person name="Haam D."/>
        </authorList>
    </citation>
    <scope>NUCLEOTIDE SEQUENCE</scope>
    <source>
        <strain evidence="2">BRM-3</strain>
    </source>
</reference>
<dbReference type="RefSeq" id="WP_263594987.1">
    <property type="nucleotide sequence ID" value="NZ_CP107020.1"/>
</dbReference>
<dbReference type="Proteomes" id="UP001164305">
    <property type="component" value="Chromosome"/>
</dbReference>
<evidence type="ECO:0008006" key="4">
    <source>
        <dbReference type="Google" id="ProtNLM"/>
    </source>
</evidence>
<proteinExistence type="predicted"/>
<evidence type="ECO:0000313" key="3">
    <source>
        <dbReference type="Proteomes" id="UP001164305"/>
    </source>
</evidence>
<accession>A0ABY6G562</accession>
<feature type="compositionally biased region" description="Acidic residues" evidence="1">
    <location>
        <begin position="80"/>
        <end position="105"/>
    </location>
</feature>
<keyword evidence="3" id="KW-1185">Reference proteome</keyword>
<protein>
    <recommendedName>
        <fullName evidence="4">Sugar ABC transporter ATPase</fullName>
    </recommendedName>
</protein>
<sequence>MPADETVNGSANIDEPDNPEDLDRIEPGADGPIGQGVEGADTILEEDRFHDDEDGLDRYGDLEDAQGVDESAAAEQGNRDEDEMVSEGDDAEEVAELGGDDEDVDVVEAGDEPLDEERLAAGLDIDGDAAGLAGDVEGEDPLAGGPSAS</sequence>